<evidence type="ECO:0000313" key="2">
    <source>
        <dbReference type="EMBL" id="OWZ16196.1"/>
    </source>
</evidence>
<protein>
    <recommendedName>
        <fullName evidence="1">DUF6818 domain-containing protein</fullName>
    </recommendedName>
</protein>
<dbReference type="STRING" id="4795.A0A225WEP8"/>
<reference evidence="3" key="1">
    <citation type="submission" date="2017-03" db="EMBL/GenBank/DDBJ databases">
        <title>Phytopthora megakarya and P. palmivora, two closely related causual agents of cacao black pod achieved similar genome size and gene model numbers by different mechanisms.</title>
        <authorList>
            <person name="Ali S."/>
            <person name="Shao J."/>
            <person name="Larry D.J."/>
            <person name="Kronmiller B."/>
            <person name="Shen D."/>
            <person name="Strem M.D."/>
            <person name="Melnick R.L."/>
            <person name="Guiltinan M.J."/>
            <person name="Tyler B.M."/>
            <person name="Meinhardt L.W."/>
            <person name="Bailey B.A."/>
        </authorList>
    </citation>
    <scope>NUCLEOTIDE SEQUENCE [LARGE SCALE GENOMIC DNA]</scope>
    <source>
        <strain evidence="3">zdho120</strain>
    </source>
</reference>
<dbReference type="EMBL" id="NBNE01000979">
    <property type="protein sequence ID" value="OWZ16196.1"/>
    <property type="molecule type" value="Genomic_DNA"/>
</dbReference>
<evidence type="ECO:0000259" key="1">
    <source>
        <dbReference type="Pfam" id="PF20681"/>
    </source>
</evidence>
<dbReference type="AlphaFoldDB" id="A0A225WEP8"/>
<accession>A0A225WEP8</accession>
<evidence type="ECO:0000313" key="3">
    <source>
        <dbReference type="Proteomes" id="UP000198211"/>
    </source>
</evidence>
<feature type="domain" description="DUF6818" evidence="1">
    <location>
        <begin position="10"/>
        <end position="63"/>
    </location>
</feature>
<dbReference type="Proteomes" id="UP000198211">
    <property type="component" value="Unassembled WGS sequence"/>
</dbReference>
<organism evidence="2 3">
    <name type="scientific">Phytophthora megakarya</name>
    <dbReference type="NCBI Taxonomy" id="4795"/>
    <lineage>
        <taxon>Eukaryota</taxon>
        <taxon>Sar</taxon>
        <taxon>Stramenopiles</taxon>
        <taxon>Oomycota</taxon>
        <taxon>Peronosporomycetes</taxon>
        <taxon>Peronosporales</taxon>
        <taxon>Peronosporaceae</taxon>
        <taxon>Phytophthora</taxon>
    </lineage>
</organism>
<gene>
    <name evidence="2" type="ORF">PHMEG_00010050</name>
</gene>
<dbReference type="OrthoDB" id="99432at2759"/>
<dbReference type="Pfam" id="PF20681">
    <property type="entry name" value="DUF6818"/>
    <property type="match status" value="1"/>
</dbReference>
<proteinExistence type="predicted"/>
<comment type="caution">
    <text evidence="2">The sequence shown here is derived from an EMBL/GenBank/DDBJ whole genome shotgun (WGS) entry which is preliminary data.</text>
</comment>
<dbReference type="InterPro" id="IPR049203">
    <property type="entry name" value="DUF6818"/>
</dbReference>
<keyword evidence="3" id="KW-1185">Reference proteome</keyword>
<name>A0A225WEP8_9STRA</name>
<sequence>MLCLVEPILPFGSNQWNVVQLESNTNLPDGFAAPNAESITRKFNAIKNTRKSTGYPSYLDDVAQAKSVYR</sequence>